<dbReference type="AlphaFoldDB" id="A0A1H0FSY8"/>
<accession>A0A1H0FSY8</accession>
<dbReference type="Gene3D" id="3.90.960.10">
    <property type="entry name" value="YbaK/aminoacyl-tRNA synthetase-associated domain"/>
    <property type="match status" value="1"/>
</dbReference>
<keyword evidence="3" id="KW-1185">Reference proteome</keyword>
<evidence type="ECO:0000313" key="2">
    <source>
        <dbReference type="EMBL" id="SDN97704.1"/>
    </source>
</evidence>
<proteinExistence type="predicted"/>
<evidence type="ECO:0000313" key="3">
    <source>
        <dbReference type="Proteomes" id="UP000199677"/>
    </source>
</evidence>
<dbReference type="CDD" id="cd04333">
    <property type="entry name" value="ProX_deacylase"/>
    <property type="match status" value="1"/>
</dbReference>
<dbReference type="SUPFAM" id="SSF55826">
    <property type="entry name" value="YbaK/ProRS associated domain"/>
    <property type="match status" value="1"/>
</dbReference>
<dbReference type="RefSeq" id="WP_244511308.1">
    <property type="nucleotide sequence ID" value="NZ_FNII01000010.1"/>
</dbReference>
<dbReference type="PANTHER" id="PTHR30411">
    <property type="entry name" value="CYTOPLASMIC PROTEIN"/>
    <property type="match status" value="1"/>
</dbReference>
<dbReference type="Proteomes" id="UP000199677">
    <property type="component" value="Unassembled WGS sequence"/>
</dbReference>
<organism evidence="2 3">
    <name type="scientific">Vreelandella arcis</name>
    <dbReference type="NCBI Taxonomy" id="416873"/>
    <lineage>
        <taxon>Bacteria</taxon>
        <taxon>Pseudomonadati</taxon>
        <taxon>Pseudomonadota</taxon>
        <taxon>Gammaproteobacteria</taxon>
        <taxon>Oceanospirillales</taxon>
        <taxon>Halomonadaceae</taxon>
        <taxon>Vreelandella</taxon>
    </lineage>
</organism>
<dbReference type="STRING" id="416873.SAMN04487951_110141"/>
<feature type="domain" description="YbaK/aminoacyl-tRNA synthetase-associated" evidence="1">
    <location>
        <begin position="25"/>
        <end position="141"/>
    </location>
</feature>
<dbReference type="GO" id="GO:0002161">
    <property type="term" value="F:aminoacyl-tRNA deacylase activity"/>
    <property type="evidence" value="ECO:0007669"/>
    <property type="project" value="InterPro"/>
</dbReference>
<name>A0A1H0FSY8_9GAMM</name>
<reference evidence="3" key="1">
    <citation type="submission" date="2016-10" db="EMBL/GenBank/DDBJ databases">
        <authorList>
            <person name="Varghese N."/>
            <person name="Submissions S."/>
        </authorList>
    </citation>
    <scope>NUCLEOTIDE SEQUENCE [LARGE SCALE GENOMIC DNA]</scope>
    <source>
        <strain evidence="3">CGMCC 1.6494</strain>
    </source>
</reference>
<protein>
    <submittedName>
        <fullName evidence="2">Cys-tRNA(Pro) deacylase, prolyl-tRNA editing enzyme YbaK/EbsC</fullName>
    </submittedName>
</protein>
<dbReference type="Pfam" id="PF04073">
    <property type="entry name" value="tRNA_edit"/>
    <property type="match status" value="1"/>
</dbReference>
<dbReference type="Gene3D" id="6.10.250.330">
    <property type="match status" value="1"/>
</dbReference>
<sequence length="184" mass="19911">MSVETVRQFFAEHAPDVTIEELEASTATVQLAADAHGVEPGQIAKTLAFRVGEKPLLIVASGNARIDNRKIRETFGGKAKMLDAETVMELTSHPVGGVCPFGLATDLPVYCDESLHAFDEVLPAAGSPNSAVRLSPKRLAELVNGQWVDVCKLPESDYLLCSQANAKHLETSIEQYHSGQEKPR</sequence>
<gene>
    <name evidence="2" type="ORF">SAMN04487951_110141</name>
</gene>
<evidence type="ECO:0000259" key="1">
    <source>
        <dbReference type="Pfam" id="PF04073"/>
    </source>
</evidence>
<dbReference type="EMBL" id="FNII01000010">
    <property type="protein sequence ID" value="SDN97704.1"/>
    <property type="molecule type" value="Genomic_DNA"/>
</dbReference>
<dbReference type="InterPro" id="IPR036754">
    <property type="entry name" value="YbaK/aa-tRNA-synt-asso_dom_sf"/>
</dbReference>
<dbReference type="InterPro" id="IPR007214">
    <property type="entry name" value="YbaK/aa-tRNA-synth-assoc-dom"/>
</dbReference>
<dbReference type="PANTHER" id="PTHR30411:SF1">
    <property type="entry name" value="CYTOPLASMIC PROTEIN"/>
    <property type="match status" value="1"/>
</dbReference>